<feature type="domain" description="EF-hand" evidence="4">
    <location>
        <begin position="90"/>
        <end position="125"/>
    </location>
</feature>
<keyword evidence="2" id="KW-0677">Repeat</keyword>
<dbReference type="InterPro" id="IPR002048">
    <property type="entry name" value="EF_hand_dom"/>
</dbReference>
<evidence type="ECO:0000256" key="1">
    <source>
        <dbReference type="ARBA" id="ARBA00022723"/>
    </source>
</evidence>
<dbReference type="Proteomes" id="UP001209878">
    <property type="component" value="Unassembled WGS sequence"/>
</dbReference>
<evidence type="ECO:0000313" key="5">
    <source>
        <dbReference type="EMBL" id="KAK2189505.1"/>
    </source>
</evidence>
<dbReference type="InterPro" id="IPR011992">
    <property type="entry name" value="EF-hand-dom_pair"/>
</dbReference>
<organism evidence="5 6">
    <name type="scientific">Ridgeia piscesae</name>
    <name type="common">Tubeworm</name>
    <dbReference type="NCBI Taxonomy" id="27915"/>
    <lineage>
        <taxon>Eukaryota</taxon>
        <taxon>Metazoa</taxon>
        <taxon>Spiralia</taxon>
        <taxon>Lophotrochozoa</taxon>
        <taxon>Annelida</taxon>
        <taxon>Polychaeta</taxon>
        <taxon>Sedentaria</taxon>
        <taxon>Canalipalpata</taxon>
        <taxon>Sabellida</taxon>
        <taxon>Siboglinidae</taxon>
        <taxon>Ridgeia</taxon>
    </lineage>
</organism>
<evidence type="ECO:0000313" key="6">
    <source>
        <dbReference type="Proteomes" id="UP001209878"/>
    </source>
</evidence>
<dbReference type="PANTHER" id="PTHR34524:SF6">
    <property type="entry name" value="CALCYPHOSINE LIKE"/>
    <property type="match status" value="1"/>
</dbReference>
<dbReference type="PANTHER" id="PTHR34524">
    <property type="entry name" value="CALCYPHOSIN"/>
    <property type="match status" value="1"/>
</dbReference>
<dbReference type="EMBL" id="JAODUO010000105">
    <property type="protein sequence ID" value="KAK2189505.1"/>
    <property type="molecule type" value="Genomic_DNA"/>
</dbReference>
<protein>
    <recommendedName>
        <fullName evidence="4">EF-hand domain-containing protein</fullName>
    </recommendedName>
</protein>
<dbReference type="Pfam" id="PF13499">
    <property type="entry name" value="EF-hand_7"/>
    <property type="match status" value="2"/>
</dbReference>
<dbReference type="AlphaFoldDB" id="A0AAD9UHF3"/>
<dbReference type="InterPro" id="IPR051581">
    <property type="entry name" value="Ca-bind"/>
</dbReference>
<keyword evidence="6" id="KW-1185">Reference proteome</keyword>
<dbReference type="InterPro" id="IPR018247">
    <property type="entry name" value="EF_Hand_1_Ca_BS"/>
</dbReference>
<dbReference type="PROSITE" id="PS50222">
    <property type="entry name" value="EF_HAND_2"/>
    <property type="match status" value="3"/>
</dbReference>
<feature type="domain" description="EF-hand" evidence="4">
    <location>
        <begin position="54"/>
        <end position="89"/>
    </location>
</feature>
<keyword evidence="1" id="KW-0479">Metal-binding</keyword>
<dbReference type="GO" id="GO:0043226">
    <property type="term" value="C:organelle"/>
    <property type="evidence" value="ECO:0007669"/>
    <property type="project" value="UniProtKB-ARBA"/>
</dbReference>
<evidence type="ECO:0000256" key="2">
    <source>
        <dbReference type="ARBA" id="ARBA00022737"/>
    </source>
</evidence>
<dbReference type="GO" id="GO:0005509">
    <property type="term" value="F:calcium ion binding"/>
    <property type="evidence" value="ECO:0007669"/>
    <property type="project" value="InterPro"/>
</dbReference>
<dbReference type="PROSITE" id="PS00018">
    <property type="entry name" value="EF_HAND_1"/>
    <property type="match status" value="2"/>
</dbReference>
<evidence type="ECO:0000259" key="4">
    <source>
        <dbReference type="PROSITE" id="PS50222"/>
    </source>
</evidence>
<comment type="caution">
    <text evidence="5">The sequence shown here is derived from an EMBL/GenBank/DDBJ whole genome shotgun (WGS) entry which is preliminary data.</text>
</comment>
<name>A0AAD9UHF3_RIDPI</name>
<feature type="domain" description="EF-hand" evidence="4">
    <location>
        <begin position="18"/>
        <end position="53"/>
    </location>
</feature>
<dbReference type="SUPFAM" id="SSF47473">
    <property type="entry name" value="EF-hand"/>
    <property type="match status" value="1"/>
</dbReference>
<dbReference type="FunFam" id="1.10.238.10:FF:000178">
    <property type="entry name" value="Calmodulin-2 A"/>
    <property type="match status" value="1"/>
</dbReference>
<evidence type="ECO:0000256" key="3">
    <source>
        <dbReference type="ARBA" id="ARBA00022837"/>
    </source>
</evidence>
<dbReference type="Gene3D" id="1.10.238.10">
    <property type="entry name" value="EF-hand"/>
    <property type="match status" value="2"/>
</dbReference>
<reference evidence="5" key="1">
    <citation type="journal article" date="2023" name="Mol. Biol. Evol.">
        <title>Third-Generation Sequencing Reveals the Adaptive Role of the Epigenome in Three Deep-Sea Polychaetes.</title>
        <authorList>
            <person name="Perez M."/>
            <person name="Aroh O."/>
            <person name="Sun Y."/>
            <person name="Lan Y."/>
            <person name="Juniper S.K."/>
            <person name="Young C.R."/>
            <person name="Angers B."/>
            <person name="Qian P.Y."/>
        </authorList>
    </citation>
    <scope>NUCLEOTIDE SEQUENCE</scope>
    <source>
        <strain evidence="5">R07B-5</strain>
    </source>
</reference>
<accession>A0AAD9UHF3</accession>
<keyword evidence="3" id="KW-0106">Calcium</keyword>
<proteinExistence type="predicted"/>
<gene>
    <name evidence="5" type="ORF">NP493_105g04011</name>
</gene>
<dbReference type="SMART" id="SM00054">
    <property type="entry name" value="EFh"/>
    <property type="match status" value="3"/>
</dbReference>
<sequence length="187" mass="21383">MAASIAKVRDACLKRGPAGIKQFSRTFRLYDDNGNKKLDMEEFRTGLRDYGIVLNDGELRELFAALDSDSTGSISFDEFLIALRPPMSKNRRDLIDMAFDKMDKTGDGVITVEDLAQVYDVRQHPKHKSGEWTAKQVLEEFLRTFDVGGVKDNKVTREEFTNYYAGVSASIDKDVYFDLMMRQSWKL</sequence>